<dbReference type="EMBL" id="JAUEPP010000002">
    <property type="protein sequence ID" value="KAK3351266.1"/>
    <property type="molecule type" value="Genomic_DNA"/>
</dbReference>
<reference evidence="2" key="1">
    <citation type="journal article" date="2023" name="Mol. Phylogenet. Evol.">
        <title>Genome-scale phylogeny and comparative genomics of the fungal order Sordariales.</title>
        <authorList>
            <person name="Hensen N."/>
            <person name="Bonometti L."/>
            <person name="Westerberg I."/>
            <person name="Brannstrom I.O."/>
            <person name="Guillou S."/>
            <person name="Cros-Aarteil S."/>
            <person name="Calhoun S."/>
            <person name="Haridas S."/>
            <person name="Kuo A."/>
            <person name="Mondo S."/>
            <person name="Pangilinan J."/>
            <person name="Riley R."/>
            <person name="LaButti K."/>
            <person name="Andreopoulos B."/>
            <person name="Lipzen A."/>
            <person name="Chen C."/>
            <person name="Yan M."/>
            <person name="Daum C."/>
            <person name="Ng V."/>
            <person name="Clum A."/>
            <person name="Steindorff A."/>
            <person name="Ohm R.A."/>
            <person name="Martin F."/>
            <person name="Silar P."/>
            <person name="Natvig D.O."/>
            <person name="Lalanne C."/>
            <person name="Gautier V."/>
            <person name="Ament-Velasquez S.L."/>
            <person name="Kruys A."/>
            <person name="Hutchinson M.I."/>
            <person name="Powell A.J."/>
            <person name="Barry K."/>
            <person name="Miller A.N."/>
            <person name="Grigoriev I.V."/>
            <person name="Debuchy R."/>
            <person name="Gladieux P."/>
            <person name="Hiltunen Thoren M."/>
            <person name="Johannesson H."/>
        </authorList>
    </citation>
    <scope>NUCLEOTIDE SEQUENCE</scope>
    <source>
        <strain evidence="2">CBS 560.94</strain>
    </source>
</reference>
<feature type="compositionally biased region" description="Low complexity" evidence="1">
    <location>
        <begin position="52"/>
        <end position="61"/>
    </location>
</feature>
<accession>A0AAE0MUS4</accession>
<proteinExistence type="predicted"/>
<feature type="compositionally biased region" description="Polar residues" evidence="1">
    <location>
        <begin position="62"/>
        <end position="82"/>
    </location>
</feature>
<dbReference type="GeneID" id="87862621"/>
<evidence type="ECO:0000313" key="3">
    <source>
        <dbReference type="Proteomes" id="UP001278500"/>
    </source>
</evidence>
<comment type="caution">
    <text evidence="2">The sequence shown here is derived from an EMBL/GenBank/DDBJ whole genome shotgun (WGS) entry which is preliminary data.</text>
</comment>
<organism evidence="2 3">
    <name type="scientific">Neurospora tetraspora</name>
    <dbReference type="NCBI Taxonomy" id="94610"/>
    <lineage>
        <taxon>Eukaryota</taxon>
        <taxon>Fungi</taxon>
        <taxon>Dikarya</taxon>
        <taxon>Ascomycota</taxon>
        <taxon>Pezizomycotina</taxon>
        <taxon>Sordariomycetes</taxon>
        <taxon>Sordariomycetidae</taxon>
        <taxon>Sordariales</taxon>
        <taxon>Sordariaceae</taxon>
        <taxon>Neurospora</taxon>
    </lineage>
</organism>
<evidence type="ECO:0000256" key="1">
    <source>
        <dbReference type="SAM" id="MobiDB-lite"/>
    </source>
</evidence>
<dbReference type="Proteomes" id="UP001278500">
    <property type="component" value="Unassembled WGS sequence"/>
</dbReference>
<gene>
    <name evidence="2" type="ORF">B0H65DRAFT_440185</name>
</gene>
<feature type="region of interest" description="Disordered" evidence="1">
    <location>
        <begin position="52"/>
        <end position="90"/>
    </location>
</feature>
<dbReference type="AlphaFoldDB" id="A0AAE0MUS4"/>
<evidence type="ECO:0000313" key="2">
    <source>
        <dbReference type="EMBL" id="KAK3351266.1"/>
    </source>
</evidence>
<keyword evidence="3" id="KW-1185">Reference proteome</keyword>
<name>A0AAE0MUS4_9PEZI</name>
<dbReference type="RefSeq" id="XP_062684561.1">
    <property type="nucleotide sequence ID" value="XM_062825467.1"/>
</dbReference>
<reference evidence="2" key="2">
    <citation type="submission" date="2023-06" db="EMBL/GenBank/DDBJ databases">
        <authorList>
            <consortium name="Lawrence Berkeley National Laboratory"/>
            <person name="Haridas S."/>
            <person name="Hensen N."/>
            <person name="Bonometti L."/>
            <person name="Westerberg I."/>
            <person name="Brannstrom I.O."/>
            <person name="Guillou S."/>
            <person name="Cros-Aarteil S."/>
            <person name="Calhoun S."/>
            <person name="Kuo A."/>
            <person name="Mondo S."/>
            <person name="Pangilinan J."/>
            <person name="Riley R."/>
            <person name="Labutti K."/>
            <person name="Andreopoulos B."/>
            <person name="Lipzen A."/>
            <person name="Chen C."/>
            <person name="Yanf M."/>
            <person name="Daum C."/>
            <person name="Ng V."/>
            <person name="Clum A."/>
            <person name="Steindorff A."/>
            <person name="Ohm R."/>
            <person name="Martin F."/>
            <person name="Silar P."/>
            <person name="Natvig D."/>
            <person name="Lalanne C."/>
            <person name="Gautier V."/>
            <person name="Ament-Velasquez S.L."/>
            <person name="Kruys A."/>
            <person name="Hutchinson M.I."/>
            <person name="Powell A.J."/>
            <person name="Barry K."/>
            <person name="Miller A.N."/>
            <person name="Grigoriev I.V."/>
            <person name="Debuchy R."/>
            <person name="Gladieux P."/>
            <person name="Thoren M.H."/>
            <person name="Johannesson H."/>
        </authorList>
    </citation>
    <scope>NUCLEOTIDE SEQUENCE</scope>
    <source>
        <strain evidence="2">CBS 560.94</strain>
    </source>
</reference>
<protein>
    <submittedName>
        <fullName evidence="2">Uncharacterized protein</fullName>
    </submittedName>
</protein>
<sequence>MADASKTNDLKFINTFQKDLERNAASGKKTGTESMSSFVKDIDTIGKASTTTTTTTATATTIEGNRTTPNTNEPQADANPTTEARHGHEICPNPLPWSPYQHFQGPMCGCRDSNWCHGGTTAHDQNETNAH</sequence>